<reference evidence="6 7" key="1">
    <citation type="submission" date="2018-11" db="EMBL/GenBank/DDBJ databases">
        <authorList>
            <person name="Li F."/>
        </authorList>
    </citation>
    <scope>NUCLEOTIDE SEQUENCE [LARGE SCALE GENOMIC DNA]</scope>
    <source>
        <strain evidence="6 7">Gsoil 818</strain>
    </source>
</reference>
<keyword evidence="2" id="KW-0813">Transport</keyword>
<organism evidence="6 7">
    <name type="scientific">Nocardioides pocheonensis</name>
    <dbReference type="NCBI Taxonomy" id="661485"/>
    <lineage>
        <taxon>Bacteria</taxon>
        <taxon>Bacillati</taxon>
        <taxon>Actinomycetota</taxon>
        <taxon>Actinomycetes</taxon>
        <taxon>Propionibacteriales</taxon>
        <taxon>Nocardioidaceae</taxon>
        <taxon>Nocardioides</taxon>
    </lineage>
</organism>
<gene>
    <name evidence="6" type="ORF">EFL26_07515</name>
</gene>
<dbReference type="EMBL" id="RJSF01000019">
    <property type="protein sequence ID" value="RNM15996.1"/>
    <property type="molecule type" value="Genomic_DNA"/>
</dbReference>
<dbReference type="GO" id="GO:0005524">
    <property type="term" value="F:ATP binding"/>
    <property type="evidence" value="ECO:0007669"/>
    <property type="project" value="UniProtKB-KW"/>
</dbReference>
<feature type="domain" description="ABC transporter" evidence="5">
    <location>
        <begin position="9"/>
        <end position="243"/>
    </location>
</feature>
<proteinExistence type="inferred from homology"/>
<dbReference type="Gene3D" id="3.40.50.300">
    <property type="entry name" value="P-loop containing nucleotide triphosphate hydrolases"/>
    <property type="match status" value="1"/>
</dbReference>
<comment type="caution">
    <text evidence="6">The sequence shown here is derived from an EMBL/GenBank/DDBJ whole genome shotgun (WGS) entry which is preliminary data.</text>
</comment>
<comment type="similarity">
    <text evidence="1">Belongs to the ABC transporter superfamily.</text>
</comment>
<evidence type="ECO:0000256" key="2">
    <source>
        <dbReference type="ARBA" id="ARBA00022448"/>
    </source>
</evidence>
<accession>A0A3N0GUZ8</accession>
<dbReference type="PROSITE" id="PS00211">
    <property type="entry name" value="ABC_TRANSPORTER_1"/>
    <property type="match status" value="1"/>
</dbReference>
<dbReference type="Proteomes" id="UP000279994">
    <property type="component" value="Unassembled WGS sequence"/>
</dbReference>
<dbReference type="PANTHER" id="PTHR42734:SF5">
    <property type="entry name" value="IRON TRANSPORT SYSTEM ATP-BINDING PROTEIN HI_0361-RELATED"/>
    <property type="match status" value="1"/>
</dbReference>
<evidence type="ECO:0000313" key="7">
    <source>
        <dbReference type="Proteomes" id="UP000279994"/>
    </source>
</evidence>
<sequence length="264" mass="27638">MSVTNEPVLEVRDGAVSLGGRPILRDVDLVVGQGEVVALLGANGSGKSTLVKAAVGLLPLAAGSVQLFDRPLHAFEDWWRLGYVPQRSTIAQGVPATVREVVAAGRLARRGPLRLPRSADRRAVREALETVGLADRANQQVSTLSGGQQQRVLMARTLAGGPELLVLDEPNAGVDLISQQAIADALATRAAAGSTILVVLHELGPFEPLIGRTVVLREGRVAYDGPPTHLAGAGHLDAGHGEHCEPGEPIVHVPPMSGLLGEER</sequence>
<dbReference type="Pfam" id="PF00005">
    <property type="entry name" value="ABC_tran"/>
    <property type="match status" value="1"/>
</dbReference>
<dbReference type="InterPro" id="IPR003593">
    <property type="entry name" value="AAA+_ATPase"/>
</dbReference>
<keyword evidence="3" id="KW-0547">Nucleotide-binding</keyword>
<evidence type="ECO:0000313" key="6">
    <source>
        <dbReference type="EMBL" id="RNM15996.1"/>
    </source>
</evidence>
<dbReference type="PROSITE" id="PS50893">
    <property type="entry name" value="ABC_TRANSPORTER_2"/>
    <property type="match status" value="1"/>
</dbReference>
<dbReference type="PANTHER" id="PTHR42734">
    <property type="entry name" value="METAL TRANSPORT SYSTEM ATP-BINDING PROTEIN TM_0124-RELATED"/>
    <property type="match status" value="1"/>
</dbReference>
<dbReference type="RefSeq" id="WP_123222250.1">
    <property type="nucleotide sequence ID" value="NZ_RJSF01000019.1"/>
</dbReference>
<dbReference type="InterPro" id="IPR017871">
    <property type="entry name" value="ABC_transporter-like_CS"/>
</dbReference>
<name>A0A3N0GUZ8_9ACTN</name>
<dbReference type="OrthoDB" id="5296765at2"/>
<evidence type="ECO:0000256" key="4">
    <source>
        <dbReference type="ARBA" id="ARBA00022840"/>
    </source>
</evidence>
<dbReference type="InterPro" id="IPR003439">
    <property type="entry name" value="ABC_transporter-like_ATP-bd"/>
</dbReference>
<dbReference type="SMART" id="SM00382">
    <property type="entry name" value="AAA"/>
    <property type="match status" value="1"/>
</dbReference>
<protein>
    <submittedName>
        <fullName evidence="6">ABC transporter ATP-binding protein</fullName>
    </submittedName>
</protein>
<evidence type="ECO:0000256" key="3">
    <source>
        <dbReference type="ARBA" id="ARBA00022741"/>
    </source>
</evidence>
<evidence type="ECO:0000259" key="5">
    <source>
        <dbReference type="PROSITE" id="PS50893"/>
    </source>
</evidence>
<dbReference type="AlphaFoldDB" id="A0A3N0GUZ8"/>
<dbReference type="SUPFAM" id="SSF52540">
    <property type="entry name" value="P-loop containing nucleoside triphosphate hydrolases"/>
    <property type="match status" value="1"/>
</dbReference>
<keyword evidence="4 6" id="KW-0067">ATP-binding</keyword>
<dbReference type="CDD" id="cd03235">
    <property type="entry name" value="ABC_Metallic_Cations"/>
    <property type="match status" value="1"/>
</dbReference>
<dbReference type="InterPro" id="IPR027417">
    <property type="entry name" value="P-loop_NTPase"/>
</dbReference>
<evidence type="ECO:0000256" key="1">
    <source>
        <dbReference type="ARBA" id="ARBA00005417"/>
    </source>
</evidence>
<keyword evidence="7" id="KW-1185">Reference proteome</keyword>
<dbReference type="InterPro" id="IPR050153">
    <property type="entry name" value="Metal_Ion_Import_ABC"/>
</dbReference>
<dbReference type="GO" id="GO:0016887">
    <property type="term" value="F:ATP hydrolysis activity"/>
    <property type="evidence" value="ECO:0007669"/>
    <property type="project" value="InterPro"/>
</dbReference>